<gene>
    <name evidence="5" type="ORF">SAMN05660836_02223</name>
</gene>
<organism evidence="5 6">
    <name type="scientific">Thermodesulforhabdus norvegica</name>
    <dbReference type="NCBI Taxonomy" id="39841"/>
    <lineage>
        <taxon>Bacteria</taxon>
        <taxon>Pseudomonadati</taxon>
        <taxon>Thermodesulfobacteriota</taxon>
        <taxon>Syntrophobacteria</taxon>
        <taxon>Syntrophobacterales</taxon>
        <taxon>Thermodesulforhabdaceae</taxon>
        <taxon>Thermodesulforhabdus</taxon>
    </lineage>
</organism>
<keyword evidence="3" id="KW-0233">DNA recombination</keyword>
<dbReference type="GO" id="GO:0003677">
    <property type="term" value="F:DNA binding"/>
    <property type="evidence" value="ECO:0007669"/>
    <property type="project" value="UniProtKB-KW"/>
</dbReference>
<evidence type="ECO:0000256" key="2">
    <source>
        <dbReference type="ARBA" id="ARBA00023125"/>
    </source>
</evidence>
<dbReference type="PROSITE" id="PS51898">
    <property type="entry name" value="TYR_RECOMBINASE"/>
    <property type="match status" value="1"/>
</dbReference>
<dbReference type="InterPro" id="IPR013762">
    <property type="entry name" value="Integrase-like_cat_sf"/>
</dbReference>
<dbReference type="EMBL" id="FOUU01000009">
    <property type="protein sequence ID" value="SFM99147.1"/>
    <property type="molecule type" value="Genomic_DNA"/>
</dbReference>
<dbReference type="GO" id="GO:0006310">
    <property type="term" value="P:DNA recombination"/>
    <property type="evidence" value="ECO:0007669"/>
    <property type="project" value="UniProtKB-KW"/>
</dbReference>
<evidence type="ECO:0000313" key="6">
    <source>
        <dbReference type="Proteomes" id="UP000199611"/>
    </source>
</evidence>
<evidence type="ECO:0000259" key="4">
    <source>
        <dbReference type="PROSITE" id="PS51898"/>
    </source>
</evidence>
<name>A0A1I4VDA6_9BACT</name>
<dbReference type="GO" id="GO:0015074">
    <property type="term" value="P:DNA integration"/>
    <property type="evidence" value="ECO:0007669"/>
    <property type="project" value="InterPro"/>
</dbReference>
<dbReference type="Gene3D" id="1.10.443.10">
    <property type="entry name" value="Intergrase catalytic core"/>
    <property type="match status" value="1"/>
</dbReference>
<dbReference type="Pfam" id="PF00589">
    <property type="entry name" value="Phage_integrase"/>
    <property type="match status" value="1"/>
</dbReference>
<accession>A0A1I4VDA6</accession>
<dbReference type="Proteomes" id="UP000199611">
    <property type="component" value="Unassembled WGS sequence"/>
</dbReference>
<evidence type="ECO:0000256" key="3">
    <source>
        <dbReference type="ARBA" id="ARBA00023172"/>
    </source>
</evidence>
<feature type="domain" description="Tyr recombinase" evidence="4">
    <location>
        <begin position="1"/>
        <end position="172"/>
    </location>
</feature>
<comment type="similarity">
    <text evidence="1">Belongs to the 'phage' integrase family.</text>
</comment>
<sequence>MLILLVGARGFEPPTSCSRICLIALHCGLRFGEIANLTWGDIDLASGAIYIRDPKNNTTRVAYMTDAVSKMFASKTSGQPDEFVFKDKKHGRKIQKISKAFVRSVKALGLNEGIQDPRMKVCFHTLRHTFGSWLVIAGVPIYTVKELMGHKTLAMTERYAHLAAEAQRKAVKELEKVAGRVNPDNAISFAEPGEQGHEQ</sequence>
<dbReference type="STRING" id="39841.SAMN05660836_02223"/>
<dbReference type="AlphaFoldDB" id="A0A1I4VDA6"/>
<dbReference type="SUPFAM" id="SSF56349">
    <property type="entry name" value="DNA breaking-rejoining enzymes"/>
    <property type="match status" value="1"/>
</dbReference>
<dbReference type="RefSeq" id="WP_177193627.1">
    <property type="nucleotide sequence ID" value="NZ_FOUU01000009.1"/>
</dbReference>
<keyword evidence="2" id="KW-0238">DNA-binding</keyword>
<reference evidence="6" key="1">
    <citation type="submission" date="2016-10" db="EMBL/GenBank/DDBJ databases">
        <authorList>
            <person name="Varghese N."/>
            <person name="Submissions S."/>
        </authorList>
    </citation>
    <scope>NUCLEOTIDE SEQUENCE [LARGE SCALE GENOMIC DNA]</scope>
    <source>
        <strain evidence="6">DSM 9990</strain>
    </source>
</reference>
<dbReference type="PANTHER" id="PTHR30349">
    <property type="entry name" value="PHAGE INTEGRASE-RELATED"/>
    <property type="match status" value="1"/>
</dbReference>
<evidence type="ECO:0000313" key="5">
    <source>
        <dbReference type="EMBL" id="SFM99147.1"/>
    </source>
</evidence>
<evidence type="ECO:0000256" key="1">
    <source>
        <dbReference type="ARBA" id="ARBA00008857"/>
    </source>
</evidence>
<protein>
    <submittedName>
        <fullName evidence="5">Phage integrase family protein</fullName>
    </submittedName>
</protein>
<dbReference type="CDD" id="cd00796">
    <property type="entry name" value="INT_Rci_Hp1_C"/>
    <property type="match status" value="1"/>
</dbReference>
<proteinExistence type="inferred from homology"/>
<dbReference type="InterPro" id="IPR011010">
    <property type="entry name" value="DNA_brk_join_enz"/>
</dbReference>
<dbReference type="PANTHER" id="PTHR30349:SF41">
    <property type="entry name" value="INTEGRASE_RECOMBINASE PROTEIN MJ0367-RELATED"/>
    <property type="match status" value="1"/>
</dbReference>
<dbReference type="InterPro" id="IPR050090">
    <property type="entry name" value="Tyrosine_recombinase_XerCD"/>
</dbReference>
<dbReference type="InterPro" id="IPR002104">
    <property type="entry name" value="Integrase_catalytic"/>
</dbReference>
<keyword evidence="6" id="KW-1185">Reference proteome</keyword>